<evidence type="ECO:0000256" key="5">
    <source>
        <dbReference type="SAM" id="SignalP"/>
    </source>
</evidence>
<evidence type="ECO:0000259" key="6">
    <source>
        <dbReference type="SMART" id="SM00849"/>
    </source>
</evidence>
<keyword evidence="5" id="KW-0732">Signal</keyword>
<dbReference type="InterPro" id="IPR051013">
    <property type="entry name" value="MBL_superfamily_lactonases"/>
</dbReference>
<dbReference type="SUPFAM" id="SSF56281">
    <property type="entry name" value="Metallo-hydrolase/oxidoreductase"/>
    <property type="match status" value="1"/>
</dbReference>
<keyword evidence="3" id="KW-0378">Hydrolase</keyword>
<dbReference type="CDD" id="cd07720">
    <property type="entry name" value="OPHC2-like_MBL-fold"/>
    <property type="match status" value="1"/>
</dbReference>
<organism evidence="7 8">
    <name type="scientific">Ensifer adhaerens</name>
    <name type="common">Sinorhizobium morelense</name>
    <dbReference type="NCBI Taxonomy" id="106592"/>
    <lineage>
        <taxon>Bacteria</taxon>
        <taxon>Pseudomonadati</taxon>
        <taxon>Pseudomonadota</taxon>
        <taxon>Alphaproteobacteria</taxon>
        <taxon>Hyphomicrobiales</taxon>
        <taxon>Rhizobiaceae</taxon>
        <taxon>Sinorhizobium/Ensifer group</taxon>
        <taxon>Ensifer</taxon>
    </lineage>
</organism>
<feature type="domain" description="Metallo-beta-lactamase" evidence="6">
    <location>
        <begin position="100"/>
        <end position="301"/>
    </location>
</feature>
<dbReference type="Pfam" id="PF00753">
    <property type="entry name" value="Lactamase_B"/>
    <property type="match status" value="1"/>
</dbReference>
<dbReference type="SMART" id="SM00849">
    <property type="entry name" value="Lactamase_B"/>
    <property type="match status" value="1"/>
</dbReference>
<sequence>MSEMSMKRRTLMGAGTLGVLAAPSLMTGIAVAQEKSENTGMKASPPTRMLKLGAFKIVVVNDGTRVSDKPHETYGTNQPQQAVAELLQQNFLPTDALLNSYSPVLVDTGSDLVLFDTGMGEGGRETGAGRLLDGIRAAGYSPEQVSVVVVTHMHGDHIGGLMEAEKPAFANARYVMGEVEYAFWKDPARAGTPAENGHKAVLEKVVPLAEKTTFIGDGAAVVPGISAIAAFGHSPGHMVFRLDSDGKALMLTADTANHYVLSLQRPDWEVRFDMDKAKAAETRRRVFDMIASERLPFIGYHMPFPAVGFVEKQGEGYRFVPASYQLDI</sequence>
<dbReference type="Proteomes" id="UP001055460">
    <property type="component" value="Chromosome"/>
</dbReference>
<reference evidence="7" key="1">
    <citation type="submission" date="2022-06" db="EMBL/GenBank/DDBJ databases">
        <title>Physiological and biochemical characterization and genomic elucidation of a strain of the genus Ensifer adhaerens M8 that combines arsenic oxidation and chromium reduction.</title>
        <authorList>
            <person name="Li X."/>
            <person name="Yu c."/>
        </authorList>
    </citation>
    <scope>NUCLEOTIDE SEQUENCE</scope>
    <source>
        <strain evidence="7">M8</strain>
    </source>
</reference>
<proteinExistence type="inferred from homology"/>
<evidence type="ECO:0000256" key="1">
    <source>
        <dbReference type="ARBA" id="ARBA00007749"/>
    </source>
</evidence>
<accession>A0A9Q9DA96</accession>
<dbReference type="AlphaFoldDB" id="A0A9Q9DA96"/>
<name>A0A9Q9DA96_ENSAD</name>
<evidence type="ECO:0000256" key="3">
    <source>
        <dbReference type="ARBA" id="ARBA00022801"/>
    </source>
</evidence>
<dbReference type="GO" id="GO:0046872">
    <property type="term" value="F:metal ion binding"/>
    <property type="evidence" value="ECO:0007669"/>
    <property type="project" value="UniProtKB-KW"/>
</dbReference>
<keyword evidence="4" id="KW-0862">Zinc</keyword>
<protein>
    <submittedName>
        <fullName evidence="7">MBL fold metallo-hydrolase</fullName>
    </submittedName>
</protein>
<dbReference type="EMBL" id="CP098807">
    <property type="protein sequence ID" value="USJ23782.1"/>
    <property type="molecule type" value="Genomic_DNA"/>
</dbReference>
<gene>
    <name evidence="7" type="ORF">NE863_01955</name>
</gene>
<evidence type="ECO:0000313" key="8">
    <source>
        <dbReference type="Proteomes" id="UP001055460"/>
    </source>
</evidence>
<dbReference type="InterPro" id="IPR001279">
    <property type="entry name" value="Metallo-B-lactamas"/>
</dbReference>
<comment type="similarity">
    <text evidence="1">Belongs to the metallo-beta-lactamase superfamily.</text>
</comment>
<keyword evidence="2" id="KW-0479">Metal-binding</keyword>
<dbReference type="InterPro" id="IPR036866">
    <property type="entry name" value="RibonucZ/Hydroxyglut_hydro"/>
</dbReference>
<evidence type="ECO:0000256" key="4">
    <source>
        <dbReference type="ARBA" id="ARBA00022833"/>
    </source>
</evidence>
<feature type="chain" id="PRO_5040511121" evidence="5">
    <location>
        <begin position="33"/>
        <end position="328"/>
    </location>
</feature>
<feature type="signal peptide" evidence="5">
    <location>
        <begin position="1"/>
        <end position="32"/>
    </location>
</feature>
<dbReference type="GO" id="GO:0016787">
    <property type="term" value="F:hydrolase activity"/>
    <property type="evidence" value="ECO:0007669"/>
    <property type="project" value="UniProtKB-KW"/>
</dbReference>
<evidence type="ECO:0000256" key="2">
    <source>
        <dbReference type="ARBA" id="ARBA00022723"/>
    </source>
</evidence>
<dbReference type="PANTHER" id="PTHR42978">
    <property type="entry name" value="QUORUM-QUENCHING LACTONASE YTNP-RELATED-RELATED"/>
    <property type="match status" value="1"/>
</dbReference>
<dbReference type="PANTHER" id="PTHR42978:SF6">
    <property type="entry name" value="QUORUM-QUENCHING LACTONASE YTNP-RELATED"/>
    <property type="match status" value="1"/>
</dbReference>
<evidence type="ECO:0000313" key="7">
    <source>
        <dbReference type="EMBL" id="USJ23782.1"/>
    </source>
</evidence>
<dbReference type="RefSeq" id="WP_244546717.1">
    <property type="nucleotide sequence ID" value="NZ_CAXURO020000001.1"/>
</dbReference>
<dbReference type="Gene3D" id="3.60.15.10">
    <property type="entry name" value="Ribonuclease Z/Hydroxyacylglutathione hydrolase-like"/>
    <property type="match status" value="1"/>
</dbReference>